<sequence>MSDQSPEHILLRQNILGADDMMPRITNISSLPVSLPNAFGDVWFASYDDTNVALKVIRVLAKTISKGRLEELVKQLKRWTELRHPNVLTPFGICENKLGIAIVWPWTGDSGISKYLAQYPMYSRASLVLDVARGLEYLHAQVPAIVHGDLRLPNILVQRTGQACLTDYGLSPVMHGMPGIEESDFSPSQSHVRWMAPERLYPESYGLKSSDSFTPASDIFAFGMVVYQLYAGRVPFHETQSAYGVFYKITIVGERPAHPGREAEERGLCDDMWAILEDCWKANGTDRPTSRELVERLERITAGQIPATSSLAQVQSSSSPDESLLPENPDPSAPVRSLFFDDTLPVVSPPSTYPTSVRTLGDLYYFMREVLRSNLT</sequence>
<evidence type="ECO:0000313" key="4">
    <source>
        <dbReference type="Proteomes" id="UP000076842"/>
    </source>
</evidence>
<feature type="region of interest" description="Disordered" evidence="1">
    <location>
        <begin position="308"/>
        <end position="332"/>
    </location>
</feature>
<keyword evidence="3" id="KW-0808">Transferase</keyword>
<dbReference type="InterPro" id="IPR011009">
    <property type="entry name" value="Kinase-like_dom_sf"/>
</dbReference>
<feature type="domain" description="Protein kinase" evidence="2">
    <location>
        <begin position="28"/>
        <end position="300"/>
    </location>
</feature>
<dbReference type="STRING" id="1353952.A0A165EI94"/>
<dbReference type="InterPro" id="IPR001245">
    <property type="entry name" value="Ser-Thr/Tyr_kinase_cat_dom"/>
</dbReference>
<dbReference type="PROSITE" id="PS50011">
    <property type="entry name" value="PROTEIN_KINASE_DOM"/>
    <property type="match status" value="1"/>
</dbReference>
<dbReference type="PANTHER" id="PTHR44329">
    <property type="entry name" value="SERINE/THREONINE-PROTEIN KINASE TNNI3K-RELATED"/>
    <property type="match status" value="1"/>
</dbReference>
<dbReference type="GO" id="GO:0004674">
    <property type="term" value="F:protein serine/threonine kinase activity"/>
    <property type="evidence" value="ECO:0007669"/>
    <property type="project" value="TreeGrafter"/>
</dbReference>
<organism evidence="3 4">
    <name type="scientific">Calocera cornea HHB12733</name>
    <dbReference type="NCBI Taxonomy" id="1353952"/>
    <lineage>
        <taxon>Eukaryota</taxon>
        <taxon>Fungi</taxon>
        <taxon>Dikarya</taxon>
        <taxon>Basidiomycota</taxon>
        <taxon>Agaricomycotina</taxon>
        <taxon>Dacrymycetes</taxon>
        <taxon>Dacrymycetales</taxon>
        <taxon>Dacrymycetaceae</taxon>
        <taxon>Calocera</taxon>
    </lineage>
</organism>
<accession>A0A165EI94</accession>
<dbReference type="EMBL" id="KV424004">
    <property type="protein sequence ID" value="KZT54923.1"/>
    <property type="molecule type" value="Genomic_DNA"/>
</dbReference>
<protein>
    <submittedName>
        <fullName evidence="3">Kinase-like protein</fullName>
    </submittedName>
</protein>
<dbReference type="SUPFAM" id="SSF56112">
    <property type="entry name" value="Protein kinase-like (PK-like)"/>
    <property type="match status" value="1"/>
</dbReference>
<evidence type="ECO:0000256" key="1">
    <source>
        <dbReference type="SAM" id="MobiDB-lite"/>
    </source>
</evidence>
<feature type="compositionally biased region" description="Low complexity" evidence="1">
    <location>
        <begin position="309"/>
        <end position="327"/>
    </location>
</feature>
<dbReference type="AlphaFoldDB" id="A0A165EI94"/>
<dbReference type="GO" id="GO:0005524">
    <property type="term" value="F:ATP binding"/>
    <property type="evidence" value="ECO:0007669"/>
    <property type="project" value="InterPro"/>
</dbReference>
<evidence type="ECO:0000259" key="2">
    <source>
        <dbReference type="PROSITE" id="PS50011"/>
    </source>
</evidence>
<dbReference type="Proteomes" id="UP000076842">
    <property type="component" value="Unassembled WGS sequence"/>
</dbReference>
<dbReference type="InterPro" id="IPR000719">
    <property type="entry name" value="Prot_kinase_dom"/>
</dbReference>
<gene>
    <name evidence="3" type="ORF">CALCODRAFT_499241</name>
</gene>
<dbReference type="Gene3D" id="1.10.510.10">
    <property type="entry name" value="Transferase(Phosphotransferase) domain 1"/>
    <property type="match status" value="1"/>
</dbReference>
<name>A0A165EI94_9BASI</name>
<dbReference type="OrthoDB" id="122279at2759"/>
<keyword evidence="3" id="KW-0418">Kinase</keyword>
<dbReference type="InterPro" id="IPR051681">
    <property type="entry name" value="Ser/Thr_Kinases-Pseudokinases"/>
</dbReference>
<proteinExistence type="predicted"/>
<dbReference type="InParanoid" id="A0A165EI94"/>
<evidence type="ECO:0000313" key="3">
    <source>
        <dbReference type="EMBL" id="KZT54923.1"/>
    </source>
</evidence>
<keyword evidence="4" id="KW-1185">Reference proteome</keyword>
<reference evidence="3 4" key="1">
    <citation type="journal article" date="2016" name="Mol. Biol. Evol.">
        <title>Comparative Genomics of Early-Diverging Mushroom-Forming Fungi Provides Insights into the Origins of Lignocellulose Decay Capabilities.</title>
        <authorList>
            <person name="Nagy L.G."/>
            <person name="Riley R."/>
            <person name="Tritt A."/>
            <person name="Adam C."/>
            <person name="Daum C."/>
            <person name="Floudas D."/>
            <person name="Sun H."/>
            <person name="Yadav J.S."/>
            <person name="Pangilinan J."/>
            <person name="Larsson K.H."/>
            <person name="Matsuura K."/>
            <person name="Barry K."/>
            <person name="Labutti K."/>
            <person name="Kuo R."/>
            <person name="Ohm R.A."/>
            <person name="Bhattacharya S.S."/>
            <person name="Shirouzu T."/>
            <person name="Yoshinaga Y."/>
            <person name="Martin F.M."/>
            <person name="Grigoriev I.V."/>
            <person name="Hibbett D.S."/>
        </authorList>
    </citation>
    <scope>NUCLEOTIDE SEQUENCE [LARGE SCALE GENOMIC DNA]</scope>
    <source>
        <strain evidence="3 4">HHB12733</strain>
    </source>
</reference>
<dbReference type="PANTHER" id="PTHR44329:SF261">
    <property type="entry name" value="ZINC FINGER CONTAINING PROTEIN KINASE-RELATED"/>
    <property type="match status" value="1"/>
</dbReference>
<dbReference type="Pfam" id="PF07714">
    <property type="entry name" value="PK_Tyr_Ser-Thr"/>
    <property type="match status" value="1"/>
</dbReference>